<keyword evidence="1" id="KW-1133">Transmembrane helix</keyword>
<dbReference type="KEGG" id="tpol:Mal48_47040"/>
<dbReference type="PANTHER" id="PTHR35813">
    <property type="entry name" value="INNER MEMBRANE PROTEIN YBAN"/>
    <property type="match status" value="1"/>
</dbReference>
<dbReference type="AlphaFoldDB" id="A0A517QV12"/>
<feature type="transmembrane region" description="Helical" evidence="1">
    <location>
        <begin position="41"/>
        <end position="60"/>
    </location>
</feature>
<accession>A0A517QV12</accession>
<dbReference type="InterPro" id="IPR007401">
    <property type="entry name" value="DUF454"/>
</dbReference>
<organism evidence="2 3">
    <name type="scientific">Thalassoglobus polymorphus</name>
    <dbReference type="NCBI Taxonomy" id="2527994"/>
    <lineage>
        <taxon>Bacteria</taxon>
        <taxon>Pseudomonadati</taxon>
        <taxon>Planctomycetota</taxon>
        <taxon>Planctomycetia</taxon>
        <taxon>Planctomycetales</taxon>
        <taxon>Planctomycetaceae</taxon>
        <taxon>Thalassoglobus</taxon>
    </lineage>
</organism>
<dbReference type="RefSeq" id="WP_145204973.1">
    <property type="nucleotide sequence ID" value="NZ_CP036267.1"/>
</dbReference>
<dbReference type="Proteomes" id="UP000315724">
    <property type="component" value="Chromosome"/>
</dbReference>
<dbReference type="EMBL" id="CP036267">
    <property type="protein sequence ID" value="QDT35427.1"/>
    <property type="molecule type" value="Genomic_DNA"/>
</dbReference>
<protein>
    <submittedName>
        <fullName evidence="2">Inner membrane protein YbaN</fullName>
    </submittedName>
</protein>
<sequence>MPQSRESKVRITSQQKVESPAPVRNLAGSLQQKVVSGWRRLAYLAVSGVFFLFAVIGILLPGIPTTPFLLVTSYFLVRCSPKLNEKLLNSKYFGPILNDWQTRGVVRRDVKVQAIAAVVIAVSLSLYFGSLSLIPSLSILAIAALGITVVLRLPEPNS</sequence>
<dbReference type="OrthoDB" id="275781at2"/>
<feature type="transmembrane region" description="Helical" evidence="1">
    <location>
        <begin position="134"/>
        <end position="153"/>
    </location>
</feature>
<evidence type="ECO:0000313" key="3">
    <source>
        <dbReference type="Proteomes" id="UP000315724"/>
    </source>
</evidence>
<keyword evidence="1" id="KW-0472">Membrane</keyword>
<dbReference type="PANTHER" id="PTHR35813:SF1">
    <property type="entry name" value="INNER MEMBRANE PROTEIN YBAN"/>
    <property type="match status" value="1"/>
</dbReference>
<proteinExistence type="predicted"/>
<reference evidence="2 3" key="1">
    <citation type="submission" date="2019-02" db="EMBL/GenBank/DDBJ databases">
        <title>Deep-cultivation of Planctomycetes and their phenomic and genomic characterization uncovers novel biology.</title>
        <authorList>
            <person name="Wiegand S."/>
            <person name="Jogler M."/>
            <person name="Boedeker C."/>
            <person name="Pinto D."/>
            <person name="Vollmers J."/>
            <person name="Rivas-Marin E."/>
            <person name="Kohn T."/>
            <person name="Peeters S.H."/>
            <person name="Heuer A."/>
            <person name="Rast P."/>
            <person name="Oberbeckmann S."/>
            <person name="Bunk B."/>
            <person name="Jeske O."/>
            <person name="Meyerdierks A."/>
            <person name="Storesund J.E."/>
            <person name="Kallscheuer N."/>
            <person name="Luecker S."/>
            <person name="Lage O.M."/>
            <person name="Pohl T."/>
            <person name="Merkel B.J."/>
            <person name="Hornburger P."/>
            <person name="Mueller R.-W."/>
            <person name="Bruemmer F."/>
            <person name="Labrenz M."/>
            <person name="Spormann A.M."/>
            <person name="Op den Camp H."/>
            <person name="Overmann J."/>
            <person name="Amann R."/>
            <person name="Jetten M.S.M."/>
            <person name="Mascher T."/>
            <person name="Medema M.H."/>
            <person name="Devos D.P."/>
            <person name="Kaster A.-K."/>
            <person name="Ovreas L."/>
            <person name="Rohde M."/>
            <person name="Galperin M.Y."/>
            <person name="Jogler C."/>
        </authorList>
    </citation>
    <scope>NUCLEOTIDE SEQUENCE [LARGE SCALE GENOMIC DNA]</scope>
    <source>
        <strain evidence="2 3">Mal48</strain>
    </source>
</reference>
<gene>
    <name evidence="2" type="primary">ybaN</name>
    <name evidence="2" type="ORF">Mal48_47040</name>
</gene>
<name>A0A517QV12_9PLAN</name>
<evidence type="ECO:0000313" key="2">
    <source>
        <dbReference type="EMBL" id="QDT35427.1"/>
    </source>
</evidence>
<keyword evidence="1" id="KW-0812">Transmembrane</keyword>
<evidence type="ECO:0000256" key="1">
    <source>
        <dbReference type="SAM" id="Phobius"/>
    </source>
</evidence>
<dbReference type="GO" id="GO:0005886">
    <property type="term" value="C:plasma membrane"/>
    <property type="evidence" value="ECO:0007669"/>
    <property type="project" value="TreeGrafter"/>
</dbReference>
<dbReference type="Pfam" id="PF04304">
    <property type="entry name" value="DUF454"/>
    <property type="match status" value="1"/>
</dbReference>
<keyword evidence="3" id="KW-1185">Reference proteome</keyword>